<dbReference type="EMBL" id="CP016199">
    <property type="protein sequence ID" value="ASS38146.1"/>
    <property type="molecule type" value="Genomic_DNA"/>
</dbReference>
<keyword evidence="5 8" id="KW-0812">Transmembrane</keyword>
<sequence length="86" mass="9511">MHNFFIALLAGLLAIVIVMVVTMFVGKTVYDKLNALFVINTNIVMLILVVGLIDNRMDMHIDIALSYAILGFVTTVILAKFIGGRR</sequence>
<dbReference type="PANTHER" id="PTHR34702:SF1">
    <property type="entry name" value="NA(+)_H(+) ANTIPORTER SUBUNIT F"/>
    <property type="match status" value="1"/>
</dbReference>
<evidence type="ECO:0000256" key="6">
    <source>
        <dbReference type="ARBA" id="ARBA00022989"/>
    </source>
</evidence>
<gene>
    <name evidence="9" type="ORF">AXF17_06825</name>
</gene>
<dbReference type="InterPro" id="IPR007208">
    <property type="entry name" value="MrpF/PhaF-like"/>
</dbReference>
<keyword evidence="10" id="KW-1185">Reference proteome</keyword>
<feature type="transmembrane region" description="Helical" evidence="8">
    <location>
        <begin position="6"/>
        <end position="26"/>
    </location>
</feature>
<dbReference type="PANTHER" id="PTHR34702">
    <property type="entry name" value="NA(+)/H(+) ANTIPORTER SUBUNIT F1"/>
    <property type="match status" value="1"/>
</dbReference>
<dbReference type="Pfam" id="PF04066">
    <property type="entry name" value="MrpF_PhaF"/>
    <property type="match status" value="1"/>
</dbReference>
<dbReference type="AlphaFoldDB" id="A0A223AT56"/>
<comment type="subcellular location">
    <subcellularLocation>
        <location evidence="1">Cell membrane</location>
        <topology evidence="1">Multi-pass membrane protein</topology>
    </subcellularLocation>
</comment>
<feature type="transmembrane region" description="Helical" evidence="8">
    <location>
        <begin position="65"/>
        <end position="83"/>
    </location>
</feature>
<feature type="transmembrane region" description="Helical" evidence="8">
    <location>
        <begin position="33"/>
        <end position="53"/>
    </location>
</feature>
<evidence type="ECO:0000313" key="10">
    <source>
        <dbReference type="Proteomes" id="UP000214689"/>
    </source>
</evidence>
<evidence type="ECO:0000256" key="8">
    <source>
        <dbReference type="SAM" id="Phobius"/>
    </source>
</evidence>
<organism evidence="9 10">
    <name type="scientific">Mogibacterium pumilum</name>
    <dbReference type="NCBI Taxonomy" id="86332"/>
    <lineage>
        <taxon>Bacteria</taxon>
        <taxon>Bacillati</taxon>
        <taxon>Bacillota</taxon>
        <taxon>Clostridia</taxon>
        <taxon>Peptostreptococcales</taxon>
        <taxon>Anaerovoracaceae</taxon>
        <taxon>Mogibacterium</taxon>
    </lineage>
</organism>
<keyword evidence="4" id="KW-1003">Cell membrane</keyword>
<accession>A0A223AT56</accession>
<dbReference type="Proteomes" id="UP000214689">
    <property type="component" value="Chromosome"/>
</dbReference>
<proteinExistence type="inferred from homology"/>
<keyword evidence="3" id="KW-0813">Transport</keyword>
<evidence type="ECO:0000256" key="5">
    <source>
        <dbReference type="ARBA" id="ARBA00022692"/>
    </source>
</evidence>
<dbReference type="GO" id="GO:0005886">
    <property type="term" value="C:plasma membrane"/>
    <property type="evidence" value="ECO:0007669"/>
    <property type="project" value="UniProtKB-SubCell"/>
</dbReference>
<comment type="similarity">
    <text evidence="2">Belongs to the CPA3 antiporters (TC 2.A.63) subunit F family.</text>
</comment>
<dbReference type="RefSeq" id="WP_094234384.1">
    <property type="nucleotide sequence ID" value="NZ_CP016199.1"/>
</dbReference>
<evidence type="ECO:0000256" key="3">
    <source>
        <dbReference type="ARBA" id="ARBA00022448"/>
    </source>
</evidence>
<protein>
    <submittedName>
        <fullName evidence="9">pH regulation protein F</fullName>
    </submittedName>
</protein>
<evidence type="ECO:0000256" key="7">
    <source>
        <dbReference type="ARBA" id="ARBA00023136"/>
    </source>
</evidence>
<dbReference type="GO" id="GO:0015385">
    <property type="term" value="F:sodium:proton antiporter activity"/>
    <property type="evidence" value="ECO:0007669"/>
    <property type="project" value="TreeGrafter"/>
</dbReference>
<evidence type="ECO:0000313" key="9">
    <source>
        <dbReference type="EMBL" id="ASS38146.1"/>
    </source>
</evidence>
<keyword evidence="6 8" id="KW-1133">Transmembrane helix</keyword>
<dbReference type="OrthoDB" id="9799958at2"/>
<name>A0A223AT56_9FIRM</name>
<keyword evidence="7 8" id="KW-0472">Membrane</keyword>
<reference evidence="10" key="1">
    <citation type="submission" date="2016-05" db="EMBL/GenBank/DDBJ databases">
        <authorList>
            <person name="Holder M.E."/>
            <person name="Ajami N.J."/>
            <person name="Petrosino J.F."/>
        </authorList>
    </citation>
    <scope>NUCLEOTIDE SEQUENCE [LARGE SCALE GENOMIC DNA]</scope>
    <source>
        <strain evidence="10">ATCC 700696</strain>
    </source>
</reference>
<evidence type="ECO:0000256" key="2">
    <source>
        <dbReference type="ARBA" id="ARBA00009212"/>
    </source>
</evidence>
<evidence type="ECO:0000256" key="4">
    <source>
        <dbReference type="ARBA" id="ARBA00022475"/>
    </source>
</evidence>
<evidence type="ECO:0000256" key="1">
    <source>
        <dbReference type="ARBA" id="ARBA00004651"/>
    </source>
</evidence>